<keyword evidence="3" id="KW-1185">Reference proteome</keyword>
<sequence length="325" mass="32417">MVVGAVGVVLVAGVLAGCGGRATTHHKPGTTHEQASGSVGSLLETTDAAGHRLREVAAEGAPRVGLAVRADTEDGWNLQLTVENFRFTPDSTGGAALAGAGHAHLELDGRKLARLYGPWFHLPAAQVPEGARRTLTVRLYADDHTVWSVGGKPVEATADLPAPAPPPTPAASGGHQHTAPAPGADPGAPSGGGTAGQSAGATAAPPAAGTGAPPHGASGAPPAGGTGAPATGGAGAPTADRTVTVAVRGGKVTPAPGRTELKRGERVALRVTSDRADTLHVHGYDQELTLPPGREAVLVLTVDRTGLFEVETHASGLLLTQLLVR</sequence>
<dbReference type="InterPro" id="IPR008972">
    <property type="entry name" value="Cupredoxin"/>
</dbReference>
<name>A0ABS8BDY1_9ACTN</name>
<dbReference type="Proteomes" id="UP001199054">
    <property type="component" value="Unassembled WGS sequence"/>
</dbReference>
<feature type="compositionally biased region" description="Gly residues" evidence="1">
    <location>
        <begin position="222"/>
        <end position="235"/>
    </location>
</feature>
<feature type="region of interest" description="Disordered" evidence="1">
    <location>
        <begin position="156"/>
        <end position="238"/>
    </location>
</feature>
<feature type="compositionally biased region" description="Low complexity" evidence="1">
    <location>
        <begin position="196"/>
        <end position="221"/>
    </location>
</feature>
<evidence type="ECO:0000313" key="2">
    <source>
        <dbReference type="EMBL" id="MCB5182847.1"/>
    </source>
</evidence>
<evidence type="ECO:0008006" key="4">
    <source>
        <dbReference type="Google" id="ProtNLM"/>
    </source>
</evidence>
<dbReference type="Gene3D" id="2.60.40.420">
    <property type="entry name" value="Cupredoxins - blue copper proteins"/>
    <property type="match status" value="1"/>
</dbReference>
<gene>
    <name evidence="2" type="ORF">LG632_26240</name>
</gene>
<proteinExistence type="predicted"/>
<comment type="caution">
    <text evidence="2">The sequence shown here is derived from an EMBL/GenBank/DDBJ whole genome shotgun (WGS) entry which is preliminary data.</text>
</comment>
<dbReference type="SUPFAM" id="SSF49503">
    <property type="entry name" value="Cupredoxins"/>
    <property type="match status" value="1"/>
</dbReference>
<organism evidence="2 3">
    <name type="scientific">Streptomyces antimicrobicus</name>
    <dbReference type="NCBI Taxonomy" id="2883108"/>
    <lineage>
        <taxon>Bacteria</taxon>
        <taxon>Bacillati</taxon>
        <taxon>Actinomycetota</taxon>
        <taxon>Actinomycetes</taxon>
        <taxon>Kitasatosporales</taxon>
        <taxon>Streptomycetaceae</taxon>
        <taxon>Streptomyces</taxon>
    </lineage>
</organism>
<reference evidence="2 3" key="1">
    <citation type="submission" date="2021-10" db="EMBL/GenBank/DDBJ databases">
        <title>Streptomyces sp. strain SMC 277, a novel streptomycete isolated from soil.</title>
        <authorList>
            <person name="Chanama M."/>
        </authorList>
    </citation>
    <scope>NUCLEOTIDE SEQUENCE [LARGE SCALE GENOMIC DNA]</scope>
    <source>
        <strain evidence="2 3">SMC 277</strain>
    </source>
</reference>
<protein>
    <recommendedName>
        <fullName evidence="4">EfeO-type cupredoxin-like domain-containing protein</fullName>
    </recommendedName>
</protein>
<evidence type="ECO:0000313" key="3">
    <source>
        <dbReference type="Proteomes" id="UP001199054"/>
    </source>
</evidence>
<accession>A0ABS8BDY1</accession>
<feature type="compositionally biased region" description="Low complexity" evidence="1">
    <location>
        <begin position="178"/>
        <end position="188"/>
    </location>
</feature>
<evidence type="ECO:0000256" key="1">
    <source>
        <dbReference type="SAM" id="MobiDB-lite"/>
    </source>
</evidence>
<dbReference type="EMBL" id="JAJAUY010000153">
    <property type="protein sequence ID" value="MCB5182847.1"/>
    <property type="molecule type" value="Genomic_DNA"/>
</dbReference>